<evidence type="ECO:0000313" key="3">
    <source>
        <dbReference type="EMBL" id="KAE8717221.1"/>
    </source>
</evidence>
<dbReference type="Pfam" id="PF22936">
    <property type="entry name" value="Pol_BBD"/>
    <property type="match status" value="1"/>
</dbReference>
<dbReference type="EMBL" id="VEPZ02000830">
    <property type="protein sequence ID" value="KAE8717221.1"/>
    <property type="molecule type" value="Genomic_DNA"/>
</dbReference>
<dbReference type="AlphaFoldDB" id="A0A6A3BMW6"/>
<organism evidence="3 4">
    <name type="scientific">Hibiscus syriacus</name>
    <name type="common">Rose of Sharon</name>
    <dbReference type="NCBI Taxonomy" id="106335"/>
    <lineage>
        <taxon>Eukaryota</taxon>
        <taxon>Viridiplantae</taxon>
        <taxon>Streptophyta</taxon>
        <taxon>Embryophyta</taxon>
        <taxon>Tracheophyta</taxon>
        <taxon>Spermatophyta</taxon>
        <taxon>Magnoliopsida</taxon>
        <taxon>eudicotyledons</taxon>
        <taxon>Gunneridae</taxon>
        <taxon>Pentapetalae</taxon>
        <taxon>rosids</taxon>
        <taxon>malvids</taxon>
        <taxon>Malvales</taxon>
        <taxon>Malvaceae</taxon>
        <taxon>Malvoideae</taxon>
        <taxon>Hibiscus</taxon>
    </lineage>
</organism>
<keyword evidence="4" id="KW-1185">Reference proteome</keyword>
<accession>A0A6A3BMW6</accession>
<comment type="caution">
    <text evidence="3">The sequence shown here is derived from an EMBL/GenBank/DDBJ whole genome shotgun (WGS) entry which is preliminary data.</text>
</comment>
<dbReference type="PANTHER" id="PTHR35317:SF45">
    <property type="entry name" value="GAG-POL POLYPROTEIN"/>
    <property type="match status" value="1"/>
</dbReference>
<name>A0A6A3BMW6_HIBSY</name>
<proteinExistence type="predicted"/>
<reference evidence="3" key="1">
    <citation type="submission" date="2019-09" db="EMBL/GenBank/DDBJ databases">
        <title>Draft genome information of white flower Hibiscus syriacus.</title>
        <authorList>
            <person name="Kim Y.-M."/>
        </authorList>
    </citation>
    <scope>NUCLEOTIDE SEQUENCE [LARGE SCALE GENOMIC DNA]</scope>
    <source>
        <strain evidence="3">YM2019G1</strain>
    </source>
</reference>
<gene>
    <name evidence="3" type="ORF">F3Y22_tig00110057pilonHSYRG00263</name>
</gene>
<feature type="domain" description="Retrovirus-related Pol polyprotein from transposon TNT 1-94-like beta-barrel" evidence="2">
    <location>
        <begin position="211"/>
        <end position="288"/>
    </location>
</feature>
<feature type="region of interest" description="Disordered" evidence="1">
    <location>
        <begin position="132"/>
        <end position="151"/>
    </location>
</feature>
<feature type="compositionally biased region" description="Basic residues" evidence="1">
    <location>
        <begin position="139"/>
        <end position="150"/>
    </location>
</feature>
<protein>
    <submittedName>
        <fullName evidence="3">Beta-(1,2)-xylosyltransferase-like</fullName>
    </submittedName>
</protein>
<evidence type="ECO:0000256" key="1">
    <source>
        <dbReference type="SAM" id="MobiDB-lite"/>
    </source>
</evidence>
<evidence type="ECO:0000259" key="2">
    <source>
        <dbReference type="Pfam" id="PF22936"/>
    </source>
</evidence>
<dbReference type="Proteomes" id="UP000436088">
    <property type="component" value="Unassembled WGS sequence"/>
</dbReference>
<dbReference type="InterPro" id="IPR054722">
    <property type="entry name" value="PolX-like_BBD"/>
</dbReference>
<dbReference type="Pfam" id="PF14223">
    <property type="entry name" value="Retrotran_gag_2"/>
    <property type="match status" value="1"/>
</dbReference>
<dbReference type="PANTHER" id="PTHR35317">
    <property type="entry name" value="OS04G0629600 PROTEIN"/>
    <property type="match status" value="1"/>
</dbReference>
<sequence>MSLKSANEIWDYLRAEYEGNEKICGIQVLNLVREFELQKMKETETIKEYSDRLVRIANKIRLLGSSLAYSMIVQKILVTITERFEGTITTLENTKNMSNIILVELLSALQAQEQRHVMREEWAIEGALPVKHQDDEKNRRPKNKKKKGHPPFKCWRRPDAKCSKYNQMEHEAIICKYKNQQQDEPQVANQEEDDQLFVATCFTNHETSENWLIDSGCTNHMTHEKDLFKEFMSTESKEVRIRNDEFIKEKGIVAIASCSGTKFISEFFYVPDIDQNLLSVGQLVEKGFKVKFMEKTCVIDDATDQKMFEVNMAGRRFSLNLMQDEQLTFLAKESLTMLWHKRTMKSKSMAMDLPELDDHILTCKACRF</sequence>
<dbReference type="GO" id="GO:0016740">
    <property type="term" value="F:transferase activity"/>
    <property type="evidence" value="ECO:0007669"/>
    <property type="project" value="UniProtKB-KW"/>
</dbReference>
<evidence type="ECO:0000313" key="4">
    <source>
        <dbReference type="Proteomes" id="UP000436088"/>
    </source>
</evidence>